<keyword evidence="3" id="KW-0813">Transport</keyword>
<dbReference type="GO" id="GO:0009279">
    <property type="term" value="C:cell outer membrane"/>
    <property type="evidence" value="ECO:0007669"/>
    <property type="project" value="UniProtKB-SubCell"/>
</dbReference>
<evidence type="ECO:0000256" key="5">
    <source>
        <dbReference type="ARBA" id="ARBA00022692"/>
    </source>
</evidence>
<dbReference type="AlphaFoldDB" id="I0KBD1"/>
<comment type="subcellular location">
    <subcellularLocation>
        <location evidence="1">Cell outer membrane</location>
    </subcellularLocation>
</comment>
<evidence type="ECO:0000256" key="3">
    <source>
        <dbReference type="ARBA" id="ARBA00022448"/>
    </source>
</evidence>
<dbReference type="Gene3D" id="1.20.1600.10">
    <property type="entry name" value="Outer membrane efflux proteins (OEP)"/>
    <property type="match status" value="1"/>
</dbReference>
<protein>
    <submittedName>
        <fullName evidence="9">Outer membrane protein-like protein</fullName>
    </submittedName>
</protein>
<dbReference type="PATRIC" id="fig|1166018.3.peg.5203"/>
<dbReference type="GO" id="GO:0015562">
    <property type="term" value="F:efflux transmembrane transporter activity"/>
    <property type="evidence" value="ECO:0007669"/>
    <property type="project" value="InterPro"/>
</dbReference>
<evidence type="ECO:0000256" key="1">
    <source>
        <dbReference type="ARBA" id="ARBA00004442"/>
    </source>
</evidence>
<evidence type="ECO:0000256" key="6">
    <source>
        <dbReference type="ARBA" id="ARBA00023136"/>
    </source>
</evidence>
<dbReference type="PANTHER" id="PTHR30026:SF20">
    <property type="entry name" value="OUTER MEMBRANE PROTEIN TOLC"/>
    <property type="match status" value="1"/>
</dbReference>
<evidence type="ECO:0000313" key="9">
    <source>
        <dbReference type="EMBL" id="CCH01434.1"/>
    </source>
</evidence>
<proteinExistence type="inferred from homology"/>
<organism evidence="9 10">
    <name type="scientific">Fibrella aestuarina BUZ 2</name>
    <dbReference type="NCBI Taxonomy" id="1166018"/>
    <lineage>
        <taxon>Bacteria</taxon>
        <taxon>Pseudomonadati</taxon>
        <taxon>Bacteroidota</taxon>
        <taxon>Cytophagia</taxon>
        <taxon>Cytophagales</taxon>
        <taxon>Spirosomataceae</taxon>
        <taxon>Fibrella</taxon>
    </lineage>
</organism>
<dbReference type="Proteomes" id="UP000011058">
    <property type="component" value="Chromosome"/>
</dbReference>
<comment type="similarity">
    <text evidence="2">Belongs to the outer membrane factor (OMF) (TC 1.B.17) family.</text>
</comment>
<dbReference type="SUPFAM" id="SSF56954">
    <property type="entry name" value="Outer membrane efflux proteins (OEP)"/>
    <property type="match status" value="1"/>
</dbReference>
<dbReference type="EMBL" id="HE796683">
    <property type="protein sequence ID" value="CCH01434.1"/>
    <property type="molecule type" value="Genomic_DNA"/>
</dbReference>
<accession>I0KBD1</accession>
<keyword evidence="6 8" id="KW-0472">Membrane</keyword>
<dbReference type="InterPro" id="IPR051906">
    <property type="entry name" value="TolC-like"/>
</dbReference>
<dbReference type="KEGG" id="fae:FAES_3426"/>
<dbReference type="InterPro" id="IPR003423">
    <property type="entry name" value="OMP_efflux"/>
</dbReference>
<keyword evidence="8" id="KW-1133">Transmembrane helix</keyword>
<evidence type="ECO:0000256" key="2">
    <source>
        <dbReference type="ARBA" id="ARBA00007613"/>
    </source>
</evidence>
<keyword evidence="10" id="KW-1185">Reference proteome</keyword>
<evidence type="ECO:0000256" key="4">
    <source>
        <dbReference type="ARBA" id="ARBA00022452"/>
    </source>
</evidence>
<reference evidence="9 10" key="1">
    <citation type="journal article" date="2012" name="J. Bacteriol.">
        <title>Genome Sequence of Fibrella aestuarina BUZ 2T, a Filamentous Marine Bacterium.</title>
        <authorList>
            <person name="Filippini M."/>
            <person name="Qi W."/>
            <person name="Blom J."/>
            <person name="Goesmann A."/>
            <person name="Smits T.H."/>
            <person name="Bagheri H.C."/>
        </authorList>
    </citation>
    <scope>NUCLEOTIDE SEQUENCE [LARGE SCALE GENOMIC DNA]</scope>
    <source>
        <strain evidence="10">BUZ 2T</strain>
    </source>
</reference>
<dbReference type="HOGENOM" id="CLU_044831_0_0_10"/>
<keyword evidence="5 8" id="KW-0812">Transmembrane</keyword>
<dbReference type="GO" id="GO:1990281">
    <property type="term" value="C:efflux pump complex"/>
    <property type="evidence" value="ECO:0007669"/>
    <property type="project" value="TreeGrafter"/>
</dbReference>
<evidence type="ECO:0000256" key="8">
    <source>
        <dbReference type="SAM" id="Phobius"/>
    </source>
</evidence>
<evidence type="ECO:0000313" key="10">
    <source>
        <dbReference type="Proteomes" id="UP000011058"/>
    </source>
</evidence>
<dbReference type="PANTHER" id="PTHR30026">
    <property type="entry name" value="OUTER MEMBRANE PROTEIN TOLC"/>
    <property type="match status" value="1"/>
</dbReference>
<feature type="transmembrane region" description="Helical" evidence="8">
    <location>
        <begin position="16"/>
        <end position="36"/>
    </location>
</feature>
<sequence length="507" mass="57520">MGVEAGALVTYPVQSAYIIFVLVMLGTLLMGFPALAQPTPRTALTLTLGEVVNLARTQSIASRQAATLQKTNYWKYRSFLADYKPQLSLDGSLPSFTRSFIQVQQPDGTIAFQPVSNNNSLLNLALSQNIPLTGGSIYVQHQLQRFDNFLDRNTLYNGIPFAIGLSQPLFRYNPMKWARRIEPLRYAESNQQYIEALEQVSLDATSLYFDLLVAQVNLQIAETNRANNDTLFTIAQHKLALGRLSRNDLLQLQLSVLNARKDLASARQTAEVASLKLRSYLNLATETGAGVRPFELVIPDGVRSFEVDLQQAIRQAFANRSDAIAFQRRQLEADRDVENARKENGLNATLNANFGLTNRGARPVDVYTRPQDRQFVELQFIVPIMSWGRQQARTETARANQQLAVQSIEQAKRTFEQQIYTQVTLLDMLRQQVKLTAEADQIAQSRYQIAQERFRLSDLTVTDLGIATQDKDRARRDAILALRDYWQSYYTLRFLTLYDFESNEKLN</sequence>
<dbReference type="STRING" id="1166018.FAES_3426"/>
<dbReference type="GO" id="GO:0015288">
    <property type="term" value="F:porin activity"/>
    <property type="evidence" value="ECO:0007669"/>
    <property type="project" value="TreeGrafter"/>
</dbReference>
<keyword evidence="7" id="KW-0998">Cell outer membrane</keyword>
<dbReference type="eggNOG" id="COG1538">
    <property type="taxonomic scope" value="Bacteria"/>
</dbReference>
<dbReference type="Pfam" id="PF02321">
    <property type="entry name" value="OEP"/>
    <property type="match status" value="1"/>
</dbReference>
<name>I0KBD1_9BACT</name>
<evidence type="ECO:0000256" key="7">
    <source>
        <dbReference type="ARBA" id="ARBA00023237"/>
    </source>
</evidence>
<gene>
    <name evidence="9" type="ORF">FAES_3426</name>
</gene>
<keyword evidence="4" id="KW-1134">Transmembrane beta strand</keyword>